<dbReference type="OrthoDB" id="5405484at2759"/>
<evidence type="ECO:0000313" key="1">
    <source>
        <dbReference type="EMBL" id="KAF6224648.1"/>
    </source>
</evidence>
<dbReference type="RefSeq" id="XP_037158346.1">
    <property type="nucleotide sequence ID" value="XM_037314820.1"/>
</dbReference>
<sequence length="234" mass="25700">MNRYSCLQAFNTIPTVRQPLTFGDRSNGTFNVQLPRRFSSPDATCVIDIFHKDGVISDIASYQQISRAAERLYGVCVVGGGTRTQGGWIRDIGRQKNLVIVLSLYEPSVACFGQQFAMRDPAQISQKLLSIIPVNTERQIFGPEGESGVQVEVPVTYNWPPGPSRWANRVSLKVDVEHRNRVDARWFDVWAGAVAVTAMCTLRGYAGISSLPSGLRVTLTAAPGPRVQNETATS</sequence>
<gene>
    <name evidence="1" type="ORF">HO173_012991</name>
</gene>
<keyword evidence="2" id="KW-1185">Reference proteome</keyword>
<dbReference type="AlphaFoldDB" id="A0A8H6CJH0"/>
<comment type="caution">
    <text evidence="1">The sequence shown here is derived from an EMBL/GenBank/DDBJ whole genome shotgun (WGS) entry which is preliminary data.</text>
</comment>
<accession>A0A8H6CJH0</accession>
<protein>
    <submittedName>
        <fullName evidence="1">Uncharacterized protein</fullName>
    </submittedName>
</protein>
<organism evidence="1 2">
    <name type="scientific">Letharia columbiana</name>
    <dbReference type="NCBI Taxonomy" id="112416"/>
    <lineage>
        <taxon>Eukaryota</taxon>
        <taxon>Fungi</taxon>
        <taxon>Dikarya</taxon>
        <taxon>Ascomycota</taxon>
        <taxon>Pezizomycotina</taxon>
        <taxon>Lecanoromycetes</taxon>
        <taxon>OSLEUM clade</taxon>
        <taxon>Lecanoromycetidae</taxon>
        <taxon>Lecanorales</taxon>
        <taxon>Lecanorineae</taxon>
        <taxon>Parmeliaceae</taxon>
        <taxon>Letharia</taxon>
    </lineage>
</organism>
<dbReference type="Proteomes" id="UP000578531">
    <property type="component" value="Unassembled WGS sequence"/>
</dbReference>
<name>A0A8H6CJH0_9LECA</name>
<dbReference type="EMBL" id="JACCJC010000115">
    <property type="protein sequence ID" value="KAF6224648.1"/>
    <property type="molecule type" value="Genomic_DNA"/>
</dbReference>
<reference evidence="1 2" key="1">
    <citation type="journal article" date="2020" name="Genomics">
        <title>Complete, high-quality genomes from long-read metagenomic sequencing of two wolf lichen thalli reveals enigmatic genome architecture.</title>
        <authorList>
            <person name="McKenzie S.K."/>
            <person name="Walston R.F."/>
            <person name="Allen J.L."/>
        </authorList>
    </citation>
    <scope>NUCLEOTIDE SEQUENCE [LARGE SCALE GENOMIC DNA]</scope>
    <source>
        <strain evidence="1">WasteWater2</strain>
    </source>
</reference>
<evidence type="ECO:0000313" key="2">
    <source>
        <dbReference type="Proteomes" id="UP000578531"/>
    </source>
</evidence>
<dbReference type="GeneID" id="59294623"/>
<proteinExistence type="predicted"/>